<keyword evidence="4" id="KW-1185">Reference proteome</keyword>
<gene>
    <name evidence="3" type="ORF">H4281_33790</name>
</gene>
<dbReference type="Pfam" id="PF14280">
    <property type="entry name" value="DUF4365"/>
    <property type="match status" value="1"/>
</dbReference>
<protein>
    <submittedName>
        <fullName evidence="3">DUF4365 domain-containing protein</fullName>
    </submittedName>
</protein>
<feature type="compositionally biased region" description="Basic and acidic residues" evidence="1">
    <location>
        <begin position="154"/>
        <end position="166"/>
    </location>
</feature>
<dbReference type="RefSeq" id="WP_182894902.1">
    <property type="nucleotide sequence ID" value="NZ_JACGZW010000012.1"/>
</dbReference>
<dbReference type="Proteomes" id="UP000526734">
    <property type="component" value="Unassembled WGS sequence"/>
</dbReference>
<feature type="region of interest" description="Disordered" evidence="1">
    <location>
        <begin position="96"/>
        <end position="185"/>
    </location>
</feature>
<feature type="compositionally biased region" description="Polar residues" evidence="1">
    <location>
        <begin position="114"/>
        <end position="141"/>
    </location>
</feature>
<evidence type="ECO:0000313" key="4">
    <source>
        <dbReference type="Proteomes" id="UP000526734"/>
    </source>
</evidence>
<reference evidence="3 4" key="1">
    <citation type="submission" date="2020-08" db="EMBL/GenBank/DDBJ databases">
        <title>Amycolatopsis sp. nov. DR6-1 isolated from Dendrobium heterocarpum.</title>
        <authorList>
            <person name="Tedsree N."/>
            <person name="Kuncharoen N."/>
            <person name="Likhitwitayawuid K."/>
            <person name="Tanasupawat S."/>
        </authorList>
    </citation>
    <scope>NUCLEOTIDE SEQUENCE [LARGE SCALE GENOMIC DNA]</scope>
    <source>
        <strain evidence="3 4">DR6-1</strain>
    </source>
</reference>
<organism evidence="3 4">
    <name type="scientific">Amycolatopsis dendrobii</name>
    <dbReference type="NCBI Taxonomy" id="2760662"/>
    <lineage>
        <taxon>Bacteria</taxon>
        <taxon>Bacillati</taxon>
        <taxon>Actinomycetota</taxon>
        <taxon>Actinomycetes</taxon>
        <taxon>Pseudonocardiales</taxon>
        <taxon>Pseudonocardiaceae</taxon>
        <taxon>Amycolatopsis</taxon>
    </lineage>
</organism>
<dbReference type="EMBL" id="JACGZW010000012">
    <property type="protein sequence ID" value="MBB1158145.1"/>
    <property type="molecule type" value="Genomic_DNA"/>
</dbReference>
<dbReference type="InterPro" id="IPR025375">
    <property type="entry name" value="DUF4365"/>
</dbReference>
<accession>A0A7W3ZE50</accession>
<feature type="compositionally biased region" description="Basic residues" evidence="1">
    <location>
        <begin position="176"/>
        <end position="185"/>
    </location>
</feature>
<sequence>MTRRKPSSRTASLGPAQTRLAVVSELGWLFREQPTEDYGVDAQIEVVDGETVRGKLLALQIKSGLITGAVSREPPCSRLPICTKCRRSILAKARRPGADVRSWPRGVAARSGSGHITRSQCASTRSRGTDAATSRSSHQPSAPSPDLPSRISLQRKDSCVRRDFARSTEAAPFLRNHGRHSPPRR</sequence>
<evidence type="ECO:0000313" key="3">
    <source>
        <dbReference type="EMBL" id="MBB1158145.1"/>
    </source>
</evidence>
<proteinExistence type="predicted"/>
<name>A0A7W3ZE50_9PSEU</name>
<comment type="caution">
    <text evidence="3">The sequence shown here is derived from an EMBL/GenBank/DDBJ whole genome shotgun (WGS) entry which is preliminary data.</text>
</comment>
<feature type="domain" description="DUF4365" evidence="2">
    <location>
        <begin position="14"/>
        <end position="64"/>
    </location>
</feature>
<evidence type="ECO:0000259" key="2">
    <source>
        <dbReference type="Pfam" id="PF14280"/>
    </source>
</evidence>
<dbReference type="AlphaFoldDB" id="A0A7W3ZE50"/>
<evidence type="ECO:0000256" key="1">
    <source>
        <dbReference type="SAM" id="MobiDB-lite"/>
    </source>
</evidence>